<evidence type="ECO:0000313" key="4">
    <source>
        <dbReference type="Proteomes" id="UP000190135"/>
    </source>
</evidence>
<dbReference type="OrthoDB" id="7206823at2"/>
<organism evidence="3 4">
    <name type="scientific">Consotaella salsifontis</name>
    <dbReference type="NCBI Taxonomy" id="1365950"/>
    <lineage>
        <taxon>Bacteria</taxon>
        <taxon>Pseudomonadati</taxon>
        <taxon>Pseudomonadota</taxon>
        <taxon>Alphaproteobacteria</taxon>
        <taxon>Hyphomicrobiales</taxon>
        <taxon>Aurantimonadaceae</taxon>
        <taxon>Consotaella</taxon>
    </lineage>
</organism>
<dbReference type="Proteomes" id="UP000190135">
    <property type="component" value="Unassembled WGS sequence"/>
</dbReference>
<evidence type="ECO:0000313" key="3">
    <source>
        <dbReference type="EMBL" id="SJZ48375.1"/>
    </source>
</evidence>
<accession>A0A1T4L0Z6</accession>
<feature type="compositionally biased region" description="Acidic residues" evidence="1">
    <location>
        <begin position="1"/>
        <end position="14"/>
    </location>
</feature>
<keyword evidence="2" id="KW-1133">Transmembrane helix</keyword>
<proteinExistence type="predicted"/>
<dbReference type="EMBL" id="FUXL01000001">
    <property type="protein sequence ID" value="SJZ48375.1"/>
    <property type="molecule type" value="Genomic_DNA"/>
</dbReference>
<dbReference type="AlphaFoldDB" id="A0A1T4L0Z6"/>
<dbReference type="RefSeq" id="WP_078706348.1">
    <property type="nucleotide sequence ID" value="NZ_FUXL01000001.1"/>
</dbReference>
<reference evidence="3 4" key="1">
    <citation type="submission" date="2017-02" db="EMBL/GenBank/DDBJ databases">
        <authorList>
            <person name="Peterson S.W."/>
        </authorList>
    </citation>
    <scope>NUCLEOTIDE SEQUENCE [LARGE SCALE GENOMIC DNA]</scope>
    <source>
        <strain evidence="3 4">USBA 369</strain>
    </source>
</reference>
<keyword evidence="4" id="KW-1185">Reference proteome</keyword>
<keyword evidence="2" id="KW-0812">Transmembrane</keyword>
<gene>
    <name evidence="3" type="ORF">SAMN05428963_1017</name>
</gene>
<evidence type="ECO:0000256" key="2">
    <source>
        <dbReference type="SAM" id="Phobius"/>
    </source>
</evidence>
<name>A0A1T4L0Z6_9HYPH</name>
<feature type="transmembrane region" description="Helical" evidence="2">
    <location>
        <begin position="30"/>
        <end position="49"/>
    </location>
</feature>
<sequence>MSGNDDEPQDDRETEAERQEEQARPRKLEWIVGGLSAVLVAAMVGAILFQAIMVADDRPELAAEILAMRRTEAGLLVDFKVVNRGDGTAAEVDVRGRVSGGGEDSHLMLDYVPARGEAKASFLFPKAGEDARITITPTGYSIP</sequence>
<dbReference type="STRING" id="1365950.SAMN05428963_1017"/>
<evidence type="ECO:0000256" key="1">
    <source>
        <dbReference type="SAM" id="MobiDB-lite"/>
    </source>
</evidence>
<feature type="compositionally biased region" description="Basic and acidic residues" evidence="1">
    <location>
        <begin position="15"/>
        <end position="24"/>
    </location>
</feature>
<keyword evidence="2" id="KW-0472">Membrane</keyword>
<protein>
    <submittedName>
        <fullName evidence="3">TIGR02588 family protein</fullName>
    </submittedName>
</protein>
<feature type="region of interest" description="Disordered" evidence="1">
    <location>
        <begin position="1"/>
        <end position="24"/>
    </location>
</feature>